<dbReference type="PROSITE" id="PS50889">
    <property type="entry name" value="S4"/>
    <property type="match status" value="1"/>
</dbReference>
<keyword evidence="3" id="KW-0132">Cell division</keyword>
<evidence type="ECO:0000256" key="1">
    <source>
        <dbReference type="PROSITE-ProRule" id="PRU00182"/>
    </source>
</evidence>
<dbReference type="InterPro" id="IPR043129">
    <property type="entry name" value="ATPase_NBD"/>
</dbReference>
<dbReference type="InterPro" id="IPR003494">
    <property type="entry name" value="SHS2_FtsA"/>
</dbReference>
<dbReference type="GO" id="GO:0051301">
    <property type="term" value="P:cell division"/>
    <property type="evidence" value="ECO:0007669"/>
    <property type="project" value="UniProtKB-KW"/>
</dbReference>
<name>A0A8J8SEK8_9FIRM</name>
<keyword evidence="1" id="KW-0694">RNA-binding</keyword>
<proteinExistence type="predicted"/>
<reference evidence="3 4" key="1">
    <citation type="submission" date="2020-07" db="EMBL/GenBank/DDBJ databases">
        <title>Vallitalea guaymasensis genome.</title>
        <authorList>
            <person name="Postec A."/>
        </authorList>
    </citation>
    <scope>NUCLEOTIDE SEQUENCE [LARGE SCALE GENOMIC DNA]</scope>
    <source>
        <strain evidence="3 4">Ra1766G1</strain>
    </source>
</reference>
<dbReference type="SUPFAM" id="SSF53067">
    <property type="entry name" value="Actin-like ATPase domain"/>
    <property type="match status" value="2"/>
</dbReference>
<dbReference type="Pfam" id="PF14450">
    <property type="entry name" value="FtsA"/>
    <property type="match status" value="1"/>
</dbReference>
<dbReference type="EMBL" id="CP058561">
    <property type="protein sequence ID" value="QUH31660.1"/>
    <property type="molecule type" value="Genomic_DNA"/>
</dbReference>
<dbReference type="Gene3D" id="3.30.420.40">
    <property type="match status" value="2"/>
</dbReference>
<dbReference type="InterPro" id="IPR050696">
    <property type="entry name" value="FtsA/MreB"/>
</dbReference>
<evidence type="ECO:0000313" key="4">
    <source>
        <dbReference type="Proteomes" id="UP000677305"/>
    </source>
</evidence>
<feature type="domain" description="SHS2" evidence="2">
    <location>
        <begin position="13"/>
        <end position="209"/>
    </location>
</feature>
<evidence type="ECO:0000313" key="3">
    <source>
        <dbReference type="EMBL" id="QUH31660.1"/>
    </source>
</evidence>
<dbReference type="SMART" id="SM00842">
    <property type="entry name" value="FtsA"/>
    <property type="match status" value="1"/>
</dbReference>
<evidence type="ECO:0000259" key="2">
    <source>
        <dbReference type="SMART" id="SM00842"/>
    </source>
</evidence>
<dbReference type="PANTHER" id="PTHR32432:SF3">
    <property type="entry name" value="ETHANOLAMINE UTILIZATION PROTEIN EUTJ"/>
    <property type="match status" value="1"/>
</dbReference>
<keyword evidence="3" id="KW-0131">Cell cycle</keyword>
<dbReference type="GO" id="GO:0003723">
    <property type="term" value="F:RNA binding"/>
    <property type="evidence" value="ECO:0007669"/>
    <property type="project" value="UniProtKB-KW"/>
</dbReference>
<dbReference type="RefSeq" id="WP_212691619.1">
    <property type="nucleotide sequence ID" value="NZ_CP058561.1"/>
</dbReference>
<dbReference type="KEGG" id="vgu:HYG85_23120"/>
<gene>
    <name evidence="3" type="ORF">HYG85_23120</name>
</gene>
<sequence>MTSEEILHINEYVFGLDIGTRSIVGIVGYMDNDKFNIIGNYTALHNTRAMIDGQIHDIEKVAETVNLVKSKLEKQIGFQLKNVCIAAAGRVLKTYQVHVEEQMETNQVINKDHIHLLELMAMEKAHEKLNKELIEGNAYHCVGYSVIKYYLNDYTFSNLEGHKGNKIGVDLLATFLPQEVVDSLYSVIDKCNLKISSLTLEPIAAINIAIPEQYRLLNIALVDIGAGTSDIAITKEGSIIAYGMIPMAGDEITEQIVHDYLVDFETAEKIKLKLNKVKTIVFKDIMGITHKVSSDEIYNKIRPTMDSLAENISSKIMELNGGKTTNAVFCVGGGGRLKKFTNILSEKLELPNERVALRGYEVLNNVYFKNKSSKNPEMVTPVGICLSGINKDNNDFINVSLNGEKLKIFNNNNLTLVDIVAYKGFNHKNLICRRGKDLHYKLNGEEKKLRGTTGEPAVILVNDKVVGLNHPISANDNIILREAKHGITPKLLLIDIIDKYEPYNIYINDTKLNLPYKILVNNTDKNMDYSIVDKDDIKIYTDYSIADILKIADISVDDTDIYVNGDIKSFQYKVNKNDRITIKIEEEQVKDTDDDISNNSASMNEAAITQEEKVEVDNALQIKVYVNGDEILLDGKKSYIFVDIFNYIDFDLKNPQGKIVCLINGKNASYMEKIGIGDKIDIYWDK</sequence>
<protein>
    <submittedName>
        <fullName evidence="3">Cell division protein FtsA</fullName>
    </submittedName>
</protein>
<keyword evidence="4" id="KW-1185">Reference proteome</keyword>
<dbReference type="CDD" id="cd24004">
    <property type="entry name" value="ASKHA_NBD_PilM-like"/>
    <property type="match status" value="1"/>
</dbReference>
<dbReference type="PANTHER" id="PTHR32432">
    <property type="entry name" value="CELL DIVISION PROTEIN FTSA-RELATED"/>
    <property type="match status" value="1"/>
</dbReference>
<dbReference type="Proteomes" id="UP000677305">
    <property type="component" value="Chromosome"/>
</dbReference>
<organism evidence="3 4">
    <name type="scientific">Vallitalea guaymasensis</name>
    <dbReference type="NCBI Taxonomy" id="1185412"/>
    <lineage>
        <taxon>Bacteria</taxon>
        <taxon>Bacillati</taxon>
        <taxon>Bacillota</taxon>
        <taxon>Clostridia</taxon>
        <taxon>Lachnospirales</taxon>
        <taxon>Vallitaleaceae</taxon>
        <taxon>Vallitalea</taxon>
    </lineage>
</organism>
<accession>A0A8J8SEK8</accession>
<dbReference type="AlphaFoldDB" id="A0A8J8SEK8"/>